<evidence type="ECO:0000313" key="1">
    <source>
        <dbReference type="EnsemblPlants" id="Solyc05g056325.1.1"/>
    </source>
</evidence>
<reference evidence="1" key="1">
    <citation type="journal article" date="2012" name="Nature">
        <title>The tomato genome sequence provides insights into fleshy fruit evolution.</title>
        <authorList>
            <consortium name="Tomato Genome Consortium"/>
        </authorList>
    </citation>
    <scope>NUCLEOTIDE SEQUENCE [LARGE SCALE GENOMIC DNA]</scope>
    <source>
        <strain evidence="1">cv. Heinz 1706</strain>
    </source>
</reference>
<dbReference type="InParanoid" id="A0A3Q7GPW5"/>
<proteinExistence type="predicted"/>
<keyword evidence="2" id="KW-1185">Reference proteome</keyword>
<name>A0A3Q7GPW5_SOLLC</name>
<dbReference type="Gramene" id="Solyc05g056325.1.1">
    <property type="protein sequence ID" value="Solyc05g056325.1.1"/>
    <property type="gene ID" value="Solyc05g056325.1"/>
</dbReference>
<dbReference type="EnsemblPlants" id="Solyc05g056325.1.1">
    <property type="protein sequence ID" value="Solyc05g056325.1.1"/>
    <property type="gene ID" value="Solyc05g056325.1"/>
</dbReference>
<dbReference type="Proteomes" id="UP000004994">
    <property type="component" value="Chromosome 5"/>
</dbReference>
<accession>A0A3Q7GPW5</accession>
<evidence type="ECO:0000313" key="2">
    <source>
        <dbReference type="Proteomes" id="UP000004994"/>
    </source>
</evidence>
<organism evidence="1">
    <name type="scientific">Solanum lycopersicum</name>
    <name type="common">Tomato</name>
    <name type="synonym">Lycopersicon esculentum</name>
    <dbReference type="NCBI Taxonomy" id="4081"/>
    <lineage>
        <taxon>Eukaryota</taxon>
        <taxon>Viridiplantae</taxon>
        <taxon>Streptophyta</taxon>
        <taxon>Embryophyta</taxon>
        <taxon>Tracheophyta</taxon>
        <taxon>Spermatophyta</taxon>
        <taxon>Magnoliopsida</taxon>
        <taxon>eudicotyledons</taxon>
        <taxon>Gunneridae</taxon>
        <taxon>Pentapetalae</taxon>
        <taxon>asterids</taxon>
        <taxon>lamiids</taxon>
        <taxon>Solanales</taxon>
        <taxon>Solanaceae</taxon>
        <taxon>Solanoideae</taxon>
        <taxon>Solaneae</taxon>
        <taxon>Solanum</taxon>
        <taxon>Solanum subgen. Lycopersicon</taxon>
    </lineage>
</organism>
<reference evidence="1" key="2">
    <citation type="submission" date="2019-01" db="UniProtKB">
        <authorList>
            <consortium name="EnsemblPlants"/>
        </authorList>
    </citation>
    <scope>IDENTIFICATION</scope>
    <source>
        <strain evidence="1">cv. Heinz 1706</strain>
    </source>
</reference>
<protein>
    <submittedName>
        <fullName evidence="1">Uncharacterized protein</fullName>
    </submittedName>
</protein>
<sequence>MDCRSRSLSASPSAVSAAVNNKYPILQFSSQLSNPSYTPFTPWIRYLRELPKVVIEGHESFEQEYKIDCSSPKSELKEDMKISNRNIVNLNVGFSASECCNKFENVESSCFY</sequence>
<dbReference type="AlphaFoldDB" id="A0A3Q7GPW5"/>